<feature type="signal peptide" evidence="1">
    <location>
        <begin position="1"/>
        <end position="18"/>
    </location>
</feature>
<reference evidence="2" key="2">
    <citation type="submission" date="2020-05" db="UniProtKB">
        <authorList>
            <consortium name="EnsemblMetazoa"/>
        </authorList>
    </citation>
    <scope>IDENTIFICATION</scope>
    <source>
        <strain evidence="2">FAR1</strain>
    </source>
</reference>
<evidence type="ECO:0000256" key="1">
    <source>
        <dbReference type="SAM" id="SignalP"/>
    </source>
</evidence>
<evidence type="ECO:0000313" key="2">
    <source>
        <dbReference type="EnsemblMetazoa" id="AFAF002587-PA"/>
    </source>
</evidence>
<dbReference type="Proteomes" id="UP000075886">
    <property type="component" value="Unassembled WGS sequence"/>
</dbReference>
<evidence type="ECO:0000313" key="3">
    <source>
        <dbReference type="Proteomes" id="UP000075886"/>
    </source>
</evidence>
<feature type="chain" id="PRO_5008132217" description="Secreted protein" evidence="1">
    <location>
        <begin position="19"/>
        <end position="143"/>
    </location>
</feature>
<keyword evidence="1" id="KW-0732">Signal</keyword>
<dbReference type="VEuPathDB" id="VectorBase:AFAF002587"/>
<accession>A0A182Q3Y1</accession>
<proteinExistence type="predicted"/>
<dbReference type="AlphaFoldDB" id="A0A182Q3Y1"/>
<keyword evidence="3" id="KW-1185">Reference proteome</keyword>
<dbReference type="EMBL" id="AXCN02001122">
    <property type="status" value="NOT_ANNOTATED_CDS"/>
    <property type="molecule type" value="Genomic_DNA"/>
</dbReference>
<sequence length="143" mass="15637">MMRLLLLVMMVVVGLILGVQPRLIDAGRRRTHRVCLGGVRQEVFLVQPQRSERLRLVGYLVVVMVRRTATIAAEMVVVVLVVRWNRWCIVGEQLHAGGGGSGGLLMLLLLLTGGTGCEMILAELKEAGGCRLLAPDHDTIACR</sequence>
<reference evidence="3" key="1">
    <citation type="submission" date="2014-01" db="EMBL/GenBank/DDBJ databases">
        <title>The Genome Sequence of Anopheles farauti FAR1 (V2).</title>
        <authorList>
            <consortium name="The Broad Institute Genomics Platform"/>
            <person name="Neafsey D.E."/>
            <person name="Besansky N."/>
            <person name="Howell P."/>
            <person name="Walton C."/>
            <person name="Young S.K."/>
            <person name="Zeng Q."/>
            <person name="Gargeya S."/>
            <person name="Fitzgerald M."/>
            <person name="Haas B."/>
            <person name="Abouelleil A."/>
            <person name="Allen A.W."/>
            <person name="Alvarado L."/>
            <person name="Arachchi H.M."/>
            <person name="Berlin A.M."/>
            <person name="Chapman S.B."/>
            <person name="Gainer-Dewar J."/>
            <person name="Goldberg J."/>
            <person name="Griggs A."/>
            <person name="Gujja S."/>
            <person name="Hansen M."/>
            <person name="Howarth C."/>
            <person name="Imamovic A."/>
            <person name="Ireland A."/>
            <person name="Larimer J."/>
            <person name="McCowan C."/>
            <person name="Murphy C."/>
            <person name="Pearson M."/>
            <person name="Poon T.W."/>
            <person name="Priest M."/>
            <person name="Roberts A."/>
            <person name="Saif S."/>
            <person name="Shea T."/>
            <person name="Sisk P."/>
            <person name="Sykes S."/>
            <person name="Wortman J."/>
            <person name="Nusbaum C."/>
            <person name="Birren B."/>
        </authorList>
    </citation>
    <scope>NUCLEOTIDE SEQUENCE [LARGE SCALE GENOMIC DNA]</scope>
    <source>
        <strain evidence="3">FAR1</strain>
    </source>
</reference>
<evidence type="ECO:0008006" key="4">
    <source>
        <dbReference type="Google" id="ProtNLM"/>
    </source>
</evidence>
<name>A0A182Q3Y1_9DIPT</name>
<organism evidence="2 3">
    <name type="scientific">Anopheles farauti</name>
    <dbReference type="NCBI Taxonomy" id="69004"/>
    <lineage>
        <taxon>Eukaryota</taxon>
        <taxon>Metazoa</taxon>
        <taxon>Ecdysozoa</taxon>
        <taxon>Arthropoda</taxon>
        <taxon>Hexapoda</taxon>
        <taxon>Insecta</taxon>
        <taxon>Pterygota</taxon>
        <taxon>Neoptera</taxon>
        <taxon>Endopterygota</taxon>
        <taxon>Diptera</taxon>
        <taxon>Nematocera</taxon>
        <taxon>Culicoidea</taxon>
        <taxon>Culicidae</taxon>
        <taxon>Anophelinae</taxon>
        <taxon>Anopheles</taxon>
    </lineage>
</organism>
<protein>
    <recommendedName>
        <fullName evidence="4">Secreted protein</fullName>
    </recommendedName>
</protein>
<dbReference type="EnsemblMetazoa" id="AFAF002587-RA">
    <property type="protein sequence ID" value="AFAF002587-PA"/>
    <property type="gene ID" value="AFAF002587"/>
</dbReference>